<feature type="chain" id="PRO_5046483138" evidence="1">
    <location>
        <begin position="25"/>
        <end position="191"/>
    </location>
</feature>
<keyword evidence="3" id="KW-1185">Reference proteome</keyword>
<comment type="caution">
    <text evidence="2">The sequence shown here is derived from an EMBL/GenBank/DDBJ whole genome shotgun (WGS) entry which is preliminary data.</text>
</comment>
<evidence type="ECO:0000256" key="1">
    <source>
        <dbReference type="SAM" id="SignalP"/>
    </source>
</evidence>
<sequence>MLRLSQAALSGMALAILSLGAAQAAEAVQPYRGALKCQARGMDDVWLDQRLACISPGQKFIVNAAGASGLPRDVAYVVNEAIYDKNFYLINDRKVRYYQSFLCVRNAPQGIRPLFLSGDLANALKLSNLDQKPDGVGPTSVNIAGGDRDGWEAMPCDPARHPLIVDYGTGMVVSVNPMALPGLKIYQLPYH</sequence>
<dbReference type="Proteomes" id="UP000180280">
    <property type="component" value="Unassembled WGS sequence"/>
</dbReference>
<evidence type="ECO:0000313" key="2">
    <source>
        <dbReference type="EMBL" id="OHX17010.1"/>
    </source>
</evidence>
<feature type="signal peptide" evidence="1">
    <location>
        <begin position="1"/>
        <end position="24"/>
    </location>
</feature>
<reference evidence="2 3" key="1">
    <citation type="submission" date="2016-09" db="EMBL/GenBank/DDBJ databases">
        <title>Chromobacterium muskegensis sp. nov., an insecticidal bacterium isolated from Sphagnum bogs.</title>
        <authorList>
            <person name="Sparks M.E."/>
            <person name="Blackburn M.B."/>
            <person name="Gundersen-Rindal D.E."/>
            <person name="Mitchell A."/>
            <person name="Farrar R."/>
            <person name="Kuhar D."/>
        </authorList>
    </citation>
    <scope>NUCLEOTIDE SEQUENCE [LARGE SCALE GENOMIC DNA]</scope>
    <source>
        <strain evidence="2 3">14B-1</strain>
    </source>
</reference>
<keyword evidence="1" id="KW-0732">Signal</keyword>
<organism evidence="2 3">
    <name type="scientific">Chromobacterium sphagni</name>
    <dbReference type="NCBI Taxonomy" id="1903179"/>
    <lineage>
        <taxon>Bacteria</taxon>
        <taxon>Pseudomonadati</taxon>
        <taxon>Pseudomonadota</taxon>
        <taxon>Betaproteobacteria</taxon>
        <taxon>Neisseriales</taxon>
        <taxon>Chromobacteriaceae</taxon>
        <taxon>Chromobacterium</taxon>
    </lineage>
</organism>
<name>A0ABX3C811_9NEIS</name>
<proteinExistence type="predicted"/>
<accession>A0ABX3C811</accession>
<gene>
    <name evidence="2" type="ORF">BI344_12145</name>
</gene>
<dbReference type="RefSeq" id="WP_071114600.1">
    <property type="nucleotide sequence ID" value="NZ_MKCT01000072.1"/>
</dbReference>
<dbReference type="EMBL" id="MKCT01000072">
    <property type="protein sequence ID" value="OHX17010.1"/>
    <property type="molecule type" value="Genomic_DNA"/>
</dbReference>
<protein>
    <submittedName>
        <fullName evidence="2">Uncharacterized protein</fullName>
    </submittedName>
</protein>
<evidence type="ECO:0000313" key="3">
    <source>
        <dbReference type="Proteomes" id="UP000180280"/>
    </source>
</evidence>